<feature type="signal peptide" evidence="2">
    <location>
        <begin position="1"/>
        <end position="23"/>
    </location>
</feature>
<sequence>MRLFSTRLLPRTLFLSIVVSAFATPIIVRPRGNEGASHTGEASNSALVHSDHSFQSSYTQVGESSSEKLDKMKLVLIRERKSSLGGQYIFIDVGAPVQPDERWTLAFLPEVTRKTKHFGIRTIRQKQEDGHFKWVKDVTYTGRRDREGPGRLLLARIDPDREYEVLGEVLLSSTAKSFMTLRSNKVAPKINLFYLDTQVTTALEAKEFLELQYPERIDSPQRIVVLKDSKKWNTFSLPMLHARGSGAGFAITEKDHPEEWKLYVQAEKDLAEKEAEEKEQEEKKKAENEAQTGRVDGTLEAMDAALFG</sequence>
<comment type="caution">
    <text evidence="3">The sequence shown here is derived from an EMBL/GenBank/DDBJ whole genome shotgun (WGS) entry which is preliminary data.</text>
</comment>
<evidence type="ECO:0000256" key="1">
    <source>
        <dbReference type="SAM" id="MobiDB-lite"/>
    </source>
</evidence>
<gene>
    <name evidence="3" type="ORF">F5878DRAFT_122863</name>
</gene>
<proteinExistence type="predicted"/>
<name>A0AA38PAM0_9AGAR</name>
<keyword evidence="2" id="KW-0732">Signal</keyword>
<dbReference type="AlphaFoldDB" id="A0AA38PAM0"/>
<feature type="chain" id="PRO_5041432554" evidence="2">
    <location>
        <begin position="24"/>
        <end position="308"/>
    </location>
</feature>
<evidence type="ECO:0000256" key="2">
    <source>
        <dbReference type="SAM" id="SignalP"/>
    </source>
</evidence>
<feature type="compositionally biased region" description="Basic and acidic residues" evidence="1">
    <location>
        <begin position="271"/>
        <end position="288"/>
    </location>
</feature>
<evidence type="ECO:0000313" key="3">
    <source>
        <dbReference type="EMBL" id="KAJ3839375.1"/>
    </source>
</evidence>
<dbReference type="Proteomes" id="UP001163846">
    <property type="component" value="Unassembled WGS sequence"/>
</dbReference>
<evidence type="ECO:0000313" key="4">
    <source>
        <dbReference type="Proteomes" id="UP001163846"/>
    </source>
</evidence>
<dbReference type="EMBL" id="MU806131">
    <property type="protein sequence ID" value="KAJ3839375.1"/>
    <property type="molecule type" value="Genomic_DNA"/>
</dbReference>
<accession>A0AA38PAM0</accession>
<reference evidence="3" key="1">
    <citation type="submission" date="2022-08" db="EMBL/GenBank/DDBJ databases">
        <authorList>
            <consortium name="DOE Joint Genome Institute"/>
            <person name="Min B."/>
            <person name="Riley R."/>
            <person name="Sierra-Patev S."/>
            <person name="Naranjo-Ortiz M."/>
            <person name="Looney B."/>
            <person name="Konkel Z."/>
            <person name="Slot J.C."/>
            <person name="Sakamoto Y."/>
            <person name="Steenwyk J.L."/>
            <person name="Rokas A."/>
            <person name="Carro J."/>
            <person name="Camarero S."/>
            <person name="Ferreira P."/>
            <person name="Molpeceres G."/>
            <person name="Ruiz-Duenas F.J."/>
            <person name="Serrano A."/>
            <person name="Henrissat B."/>
            <person name="Drula E."/>
            <person name="Hughes K.W."/>
            <person name="Mata J.L."/>
            <person name="Ishikawa N.K."/>
            <person name="Vargas-Isla R."/>
            <person name="Ushijima S."/>
            <person name="Smith C.A."/>
            <person name="Ahrendt S."/>
            <person name="Andreopoulos W."/>
            <person name="He G."/>
            <person name="Labutti K."/>
            <person name="Lipzen A."/>
            <person name="Ng V."/>
            <person name="Sandor L."/>
            <person name="Barry K."/>
            <person name="Martinez A.T."/>
            <person name="Xiao Y."/>
            <person name="Gibbons J.G."/>
            <person name="Terashima K."/>
            <person name="Hibbett D.S."/>
            <person name="Grigoriev I.V."/>
        </authorList>
    </citation>
    <scope>NUCLEOTIDE SEQUENCE</scope>
    <source>
        <strain evidence="3">TFB9207</strain>
    </source>
</reference>
<protein>
    <submittedName>
        <fullName evidence="3">Uncharacterized protein</fullName>
    </submittedName>
</protein>
<organism evidence="3 4">
    <name type="scientific">Lentinula raphanica</name>
    <dbReference type="NCBI Taxonomy" id="153919"/>
    <lineage>
        <taxon>Eukaryota</taxon>
        <taxon>Fungi</taxon>
        <taxon>Dikarya</taxon>
        <taxon>Basidiomycota</taxon>
        <taxon>Agaricomycotina</taxon>
        <taxon>Agaricomycetes</taxon>
        <taxon>Agaricomycetidae</taxon>
        <taxon>Agaricales</taxon>
        <taxon>Marasmiineae</taxon>
        <taxon>Omphalotaceae</taxon>
        <taxon>Lentinula</taxon>
    </lineage>
</organism>
<feature type="region of interest" description="Disordered" evidence="1">
    <location>
        <begin position="271"/>
        <end position="308"/>
    </location>
</feature>
<keyword evidence="4" id="KW-1185">Reference proteome</keyword>